<evidence type="ECO:0000256" key="2">
    <source>
        <dbReference type="ARBA" id="ARBA00023180"/>
    </source>
</evidence>
<feature type="transmembrane region" description="Helical" evidence="3">
    <location>
        <begin position="106"/>
        <end position="124"/>
    </location>
</feature>
<protein>
    <recommendedName>
        <fullName evidence="7">Protein sleepless</fullName>
    </recommendedName>
</protein>
<name>A0A1W0WM11_HYPEX</name>
<dbReference type="PANTHER" id="PTHR33562">
    <property type="entry name" value="ATILLA, ISOFORM B-RELATED-RELATED"/>
    <property type="match status" value="1"/>
</dbReference>
<feature type="signal peptide" evidence="4">
    <location>
        <begin position="1"/>
        <end position="22"/>
    </location>
</feature>
<dbReference type="Pfam" id="PF17064">
    <property type="entry name" value="QVR"/>
    <property type="match status" value="1"/>
</dbReference>
<keyword evidence="3" id="KW-0472">Membrane</keyword>
<reference evidence="6" key="1">
    <citation type="submission" date="2017-01" db="EMBL/GenBank/DDBJ databases">
        <title>Comparative genomics of anhydrobiosis in the tardigrade Hypsibius dujardini.</title>
        <authorList>
            <person name="Yoshida Y."/>
            <person name="Koutsovoulos G."/>
            <person name="Laetsch D."/>
            <person name="Stevens L."/>
            <person name="Kumar S."/>
            <person name="Horikawa D."/>
            <person name="Ishino K."/>
            <person name="Komine S."/>
            <person name="Tomita M."/>
            <person name="Blaxter M."/>
            <person name="Arakawa K."/>
        </authorList>
    </citation>
    <scope>NUCLEOTIDE SEQUENCE [LARGE SCALE GENOMIC DNA]</scope>
    <source>
        <strain evidence="6">Z151</strain>
    </source>
</reference>
<dbReference type="GO" id="GO:0030431">
    <property type="term" value="P:sleep"/>
    <property type="evidence" value="ECO:0007669"/>
    <property type="project" value="InterPro"/>
</dbReference>
<dbReference type="PANTHER" id="PTHR33562:SF28">
    <property type="entry name" value="PROTEIN QUIVER"/>
    <property type="match status" value="1"/>
</dbReference>
<dbReference type="Proteomes" id="UP000192578">
    <property type="component" value="Unassembled WGS sequence"/>
</dbReference>
<dbReference type="InterPro" id="IPR031424">
    <property type="entry name" value="QVR-like"/>
</dbReference>
<evidence type="ECO:0000256" key="3">
    <source>
        <dbReference type="SAM" id="Phobius"/>
    </source>
</evidence>
<proteinExistence type="predicted"/>
<dbReference type="PROSITE" id="PS51257">
    <property type="entry name" value="PROKAR_LIPOPROTEIN"/>
    <property type="match status" value="1"/>
</dbReference>
<keyword evidence="3" id="KW-0812">Transmembrane</keyword>
<keyword evidence="1 4" id="KW-0732">Signal</keyword>
<evidence type="ECO:0000256" key="1">
    <source>
        <dbReference type="ARBA" id="ARBA00022729"/>
    </source>
</evidence>
<keyword evidence="6" id="KW-1185">Reference proteome</keyword>
<evidence type="ECO:0000256" key="4">
    <source>
        <dbReference type="SAM" id="SignalP"/>
    </source>
</evidence>
<dbReference type="AlphaFoldDB" id="A0A1W0WM11"/>
<evidence type="ECO:0008006" key="7">
    <source>
        <dbReference type="Google" id="ProtNLM"/>
    </source>
</evidence>
<evidence type="ECO:0000313" key="5">
    <source>
        <dbReference type="EMBL" id="OQV16246.1"/>
    </source>
</evidence>
<accession>A0A1W0WM11</accession>
<keyword evidence="2" id="KW-0325">Glycoprotein</keyword>
<organism evidence="5 6">
    <name type="scientific">Hypsibius exemplaris</name>
    <name type="common">Freshwater tardigrade</name>
    <dbReference type="NCBI Taxonomy" id="2072580"/>
    <lineage>
        <taxon>Eukaryota</taxon>
        <taxon>Metazoa</taxon>
        <taxon>Ecdysozoa</taxon>
        <taxon>Tardigrada</taxon>
        <taxon>Eutardigrada</taxon>
        <taxon>Parachela</taxon>
        <taxon>Hypsibioidea</taxon>
        <taxon>Hypsibiidae</taxon>
        <taxon>Hypsibius</taxon>
    </lineage>
</organism>
<comment type="caution">
    <text evidence="5">The sequence shown here is derived from an EMBL/GenBank/DDBJ whole genome shotgun (WGS) entry which is preliminary data.</text>
</comment>
<dbReference type="InterPro" id="IPR050975">
    <property type="entry name" value="Sleep_regulator"/>
</dbReference>
<keyword evidence="3" id="KW-1133">Transmembrane helix</keyword>
<sequence>MAAKHWIILAIAFACTVASVSAISCYECNSSLNPGCSDSSQISQSYKDCSTLPGRDRCMKSRGPGSIVIRACASSNGRNAVDGCTTNANNIETCICSSNYCNGSSGSSVVSFLTIIVSALLCFFF</sequence>
<gene>
    <name evidence="5" type="ORF">BV898_09555</name>
</gene>
<dbReference type="GO" id="GO:0032222">
    <property type="term" value="P:regulation of synaptic transmission, cholinergic"/>
    <property type="evidence" value="ECO:0007669"/>
    <property type="project" value="InterPro"/>
</dbReference>
<dbReference type="EMBL" id="MTYJ01000076">
    <property type="protein sequence ID" value="OQV16246.1"/>
    <property type="molecule type" value="Genomic_DNA"/>
</dbReference>
<feature type="chain" id="PRO_5013229743" description="Protein sleepless" evidence="4">
    <location>
        <begin position="23"/>
        <end position="125"/>
    </location>
</feature>
<evidence type="ECO:0000313" key="6">
    <source>
        <dbReference type="Proteomes" id="UP000192578"/>
    </source>
</evidence>